<dbReference type="InterPro" id="IPR019368">
    <property type="entry name" value="Ribosomal_mS29"/>
</dbReference>
<keyword evidence="4" id="KW-0689">Ribosomal protein</keyword>
<dbReference type="AlphaFoldDB" id="A0A3S5BPR8"/>
<evidence type="ECO:0000256" key="2">
    <source>
        <dbReference type="ARBA" id="ARBA00009863"/>
    </source>
</evidence>
<evidence type="ECO:0000256" key="4">
    <source>
        <dbReference type="ARBA" id="ARBA00022980"/>
    </source>
</evidence>
<proteinExistence type="inferred from homology"/>
<organism evidence="8 9">
    <name type="scientific">Protopolystoma xenopodis</name>
    <dbReference type="NCBI Taxonomy" id="117903"/>
    <lineage>
        <taxon>Eukaryota</taxon>
        <taxon>Metazoa</taxon>
        <taxon>Spiralia</taxon>
        <taxon>Lophotrochozoa</taxon>
        <taxon>Platyhelminthes</taxon>
        <taxon>Monogenea</taxon>
        <taxon>Polyopisthocotylea</taxon>
        <taxon>Polystomatidea</taxon>
        <taxon>Polystomatidae</taxon>
        <taxon>Protopolystoma</taxon>
    </lineage>
</organism>
<comment type="subcellular location">
    <subcellularLocation>
        <location evidence="1">Mitochondrion</location>
    </subcellularLocation>
</comment>
<dbReference type="Proteomes" id="UP000784294">
    <property type="component" value="Unassembled WGS sequence"/>
</dbReference>
<dbReference type="PANTHER" id="PTHR12810">
    <property type="entry name" value="MITOCHONDRIAL 28S RIBOSOMAL PROTEIN S29"/>
    <property type="match status" value="1"/>
</dbReference>
<accession>A0A3S5BPR8</accession>
<dbReference type="Pfam" id="PF10236">
    <property type="entry name" value="DAP3"/>
    <property type="match status" value="1"/>
</dbReference>
<keyword evidence="5" id="KW-0496">Mitochondrion</keyword>
<reference evidence="8" key="1">
    <citation type="submission" date="2018-11" db="EMBL/GenBank/DDBJ databases">
        <authorList>
            <consortium name="Pathogen Informatics"/>
        </authorList>
    </citation>
    <scope>NUCLEOTIDE SEQUENCE</scope>
</reference>
<comment type="caution">
    <text evidence="8">The sequence shown here is derived from an EMBL/GenBank/DDBJ whole genome shotgun (WGS) entry which is preliminary data.</text>
</comment>
<dbReference type="OrthoDB" id="274828at2759"/>
<evidence type="ECO:0000256" key="3">
    <source>
        <dbReference type="ARBA" id="ARBA00022946"/>
    </source>
</evidence>
<keyword evidence="9" id="KW-1185">Reference proteome</keyword>
<name>A0A3S5BPR8_9PLAT</name>
<dbReference type="GO" id="GO:0003735">
    <property type="term" value="F:structural constituent of ribosome"/>
    <property type="evidence" value="ECO:0007669"/>
    <property type="project" value="TreeGrafter"/>
</dbReference>
<keyword evidence="6" id="KW-0687">Ribonucleoprotein</keyword>
<evidence type="ECO:0000256" key="5">
    <source>
        <dbReference type="ARBA" id="ARBA00023128"/>
    </source>
</evidence>
<evidence type="ECO:0000256" key="7">
    <source>
        <dbReference type="ARBA" id="ARBA00035140"/>
    </source>
</evidence>
<protein>
    <recommendedName>
        <fullName evidence="7">Small ribosomal subunit protein mS29</fullName>
    </recommendedName>
</protein>
<dbReference type="EMBL" id="CAAALY010246022">
    <property type="protein sequence ID" value="VEL33574.1"/>
    <property type="molecule type" value="Genomic_DNA"/>
</dbReference>
<evidence type="ECO:0000256" key="6">
    <source>
        <dbReference type="ARBA" id="ARBA00023274"/>
    </source>
</evidence>
<evidence type="ECO:0000313" key="9">
    <source>
        <dbReference type="Proteomes" id="UP000784294"/>
    </source>
</evidence>
<sequence length="286" mass="32494">MRTLLTSTLLQVGRAKFSSSLGSSLHKDFYPAAPRALMNCPILHSLEENVSSNIGTFYSIPSANFSRILTPIVKPEFARQLQVFNDYSFLIRQPAIDMIQKIRKIRDLANNSHRAAASEHLLAGAIVPRFVLHGQPGSGISVQMAHVAHFAASENWLIFHFSDKEKWLDKNPDKVPSCELHQKQHQTSEHPGNIFDLPARSVTWLNKFISMNKPTLEKWNPVLSRSVEWASSDILPIGTPWIEVIDYAIKRSKYASDCIGILLREVDDSFFIYPIHRIFIHFTSLF</sequence>
<evidence type="ECO:0000313" key="8">
    <source>
        <dbReference type="EMBL" id="VEL33574.1"/>
    </source>
</evidence>
<evidence type="ECO:0000256" key="1">
    <source>
        <dbReference type="ARBA" id="ARBA00004173"/>
    </source>
</evidence>
<comment type="similarity">
    <text evidence="2">Belongs to the mitochondrion-specific ribosomal protein mS29 family.</text>
</comment>
<dbReference type="PANTHER" id="PTHR12810:SF0">
    <property type="entry name" value="SMALL RIBOSOMAL SUBUNIT PROTEIN MS29"/>
    <property type="match status" value="1"/>
</dbReference>
<gene>
    <name evidence="8" type="ORF">PXEA_LOCUS27014</name>
</gene>
<keyword evidence="3" id="KW-0809">Transit peptide</keyword>
<dbReference type="GO" id="GO:0005763">
    <property type="term" value="C:mitochondrial small ribosomal subunit"/>
    <property type="evidence" value="ECO:0007669"/>
    <property type="project" value="TreeGrafter"/>
</dbReference>